<evidence type="ECO:0000313" key="3">
    <source>
        <dbReference type="Proteomes" id="UP001341840"/>
    </source>
</evidence>
<dbReference type="EMBL" id="JASCZI010032084">
    <property type="protein sequence ID" value="MED6127848.1"/>
    <property type="molecule type" value="Genomic_DNA"/>
</dbReference>
<protein>
    <submittedName>
        <fullName evidence="2">Uncharacterized protein</fullName>
    </submittedName>
</protein>
<dbReference type="Proteomes" id="UP001341840">
    <property type="component" value="Unassembled WGS sequence"/>
</dbReference>
<keyword evidence="3" id="KW-1185">Reference proteome</keyword>
<feature type="region of interest" description="Disordered" evidence="1">
    <location>
        <begin position="142"/>
        <end position="161"/>
    </location>
</feature>
<evidence type="ECO:0000256" key="1">
    <source>
        <dbReference type="SAM" id="MobiDB-lite"/>
    </source>
</evidence>
<reference evidence="2 3" key="1">
    <citation type="journal article" date="2023" name="Plants (Basel)">
        <title>Bridging the Gap: Combining Genomics and Transcriptomics Approaches to Understand Stylosanthes scabra, an Orphan Legume from the Brazilian Caatinga.</title>
        <authorList>
            <person name="Ferreira-Neto J.R.C."/>
            <person name="da Silva M.D."/>
            <person name="Binneck E."/>
            <person name="de Melo N.F."/>
            <person name="da Silva R.H."/>
            <person name="de Melo A.L.T.M."/>
            <person name="Pandolfi V."/>
            <person name="Bustamante F.O."/>
            <person name="Brasileiro-Vidal A.C."/>
            <person name="Benko-Iseppon A.M."/>
        </authorList>
    </citation>
    <scope>NUCLEOTIDE SEQUENCE [LARGE SCALE GENOMIC DNA]</scope>
    <source>
        <tissue evidence="2">Leaves</tissue>
    </source>
</reference>
<proteinExistence type="predicted"/>
<accession>A0ABU6RVP4</accession>
<evidence type="ECO:0000313" key="2">
    <source>
        <dbReference type="EMBL" id="MED6127848.1"/>
    </source>
</evidence>
<sequence>MHTKKLPIVKKTWYAIYSLNNRDQNGYIKGSSALPSSTSSKPYPIACIRRIPESLFGKALLVHNHLSHKPPTFSLGILSYAGSPKTLRRYIPYIGAICGDSPHRNLLMMSDLAGRVWCTMIIPVMNNTRIINNDTGVDGLMTSTGTQEPSQRKNLSSGQAINLRSTDIPSSRVRGICSGYWAQTVQIHYGHVSINPLFNGSIPSRS</sequence>
<gene>
    <name evidence="2" type="ORF">PIB30_092053</name>
</gene>
<comment type="caution">
    <text evidence="2">The sequence shown here is derived from an EMBL/GenBank/DDBJ whole genome shotgun (WGS) entry which is preliminary data.</text>
</comment>
<organism evidence="2 3">
    <name type="scientific">Stylosanthes scabra</name>
    <dbReference type="NCBI Taxonomy" id="79078"/>
    <lineage>
        <taxon>Eukaryota</taxon>
        <taxon>Viridiplantae</taxon>
        <taxon>Streptophyta</taxon>
        <taxon>Embryophyta</taxon>
        <taxon>Tracheophyta</taxon>
        <taxon>Spermatophyta</taxon>
        <taxon>Magnoliopsida</taxon>
        <taxon>eudicotyledons</taxon>
        <taxon>Gunneridae</taxon>
        <taxon>Pentapetalae</taxon>
        <taxon>rosids</taxon>
        <taxon>fabids</taxon>
        <taxon>Fabales</taxon>
        <taxon>Fabaceae</taxon>
        <taxon>Papilionoideae</taxon>
        <taxon>50 kb inversion clade</taxon>
        <taxon>dalbergioids sensu lato</taxon>
        <taxon>Dalbergieae</taxon>
        <taxon>Pterocarpus clade</taxon>
        <taxon>Stylosanthes</taxon>
    </lineage>
</organism>
<name>A0ABU6RVP4_9FABA</name>